<feature type="region of interest" description="Disordered" evidence="2">
    <location>
        <begin position="512"/>
        <end position="551"/>
    </location>
</feature>
<protein>
    <recommendedName>
        <fullName evidence="3">CCHC-type domain-containing protein</fullName>
    </recommendedName>
</protein>
<dbReference type="Pfam" id="PF24925">
    <property type="entry name" value="DUF7746"/>
    <property type="match status" value="1"/>
</dbReference>
<keyword evidence="1" id="KW-0479">Metal-binding</keyword>
<keyword evidence="5" id="KW-1185">Reference proteome</keyword>
<dbReference type="PANTHER" id="PTHR33054:SF9">
    <property type="entry name" value="CCHC-TYPE DOMAIN-CONTAINING PROTEIN"/>
    <property type="match status" value="1"/>
</dbReference>
<evidence type="ECO:0000256" key="1">
    <source>
        <dbReference type="PROSITE-ProRule" id="PRU00047"/>
    </source>
</evidence>
<feature type="compositionally biased region" description="Basic residues" evidence="2">
    <location>
        <begin position="530"/>
        <end position="542"/>
    </location>
</feature>
<accession>A0A371GCC6</accession>
<dbReference type="InterPro" id="IPR056648">
    <property type="entry name" value="DUF7746"/>
</dbReference>
<evidence type="ECO:0000313" key="5">
    <source>
        <dbReference type="Proteomes" id="UP000257109"/>
    </source>
</evidence>
<dbReference type="SUPFAM" id="SSF57756">
    <property type="entry name" value="Retrovirus zinc finger-like domains"/>
    <property type="match status" value="1"/>
</dbReference>
<proteinExistence type="predicted"/>
<keyword evidence="1" id="KW-0863">Zinc-finger</keyword>
<dbReference type="Pfam" id="PF24496">
    <property type="entry name" value="DUF7588"/>
    <property type="match status" value="1"/>
</dbReference>
<dbReference type="InterPro" id="IPR056010">
    <property type="entry name" value="DUF7588"/>
</dbReference>
<evidence type="ECO:0000256" key="2">
    <source>
        <dbReference type="SAM" id="MobiDB-lite"/>
    </source>
</evidence>
<comment type="caution">
    <text evidence="4">The sequence shown here is derived from an EMBL/GenBank/DDBJ whole genome shotgun (WGS) entry which is preliminary data.</text>
</comment>
<feature type="domain" description="CCHC-type" evidence="3">
    <location>
        <begin position="559"/>
        <end position="574"/>
    </location>
</feature>
<name>A0A371GCC6_MUCPR</name>
<dbReference type="GO" id="GO:0003676">
    <property type="term" value="F:nucleic acid binding"/>
    <property type="evidence" value="ECO:0007669"/>
    <property type="project" value="InterPro"/>
</dbReference>
<dbReference type="OrthoDB" id="1455584at2759"/>
<dbReference type="AlphaFoldDB" id="A0A371GCC6"/>
<keyword evidence="1" id="KW-0862">Zinc</keyword>
<feature type="non-terminal residue" evidence="4">
    <location>
        <position position="1"/>
    </location>
</feature>
<dbReference type="InterPro" id="IPR036875">
    <property type="entry name" value="Znf_CCHC_sf"/>
</dbReference>
<sequence length="783" mass="91472">MIFRGQPTRHSVDSATINLDLRGIDTNNSKVARPKWIRKDFNAGYNKEQRDWYFMMFSKEQIEKFREMYYAHMNRKEINFSRHCKKNIIDYPFGKQISTIGRVDNNWKTLDNKIIRAEYPPQQGIRIELANLEIEASPYKDIKKDLDKSVEKSDIKKLHSQMNYSNTILEVMTKQLGRIETLNQVENVSSSTTTKGKPPIKLIYKLINVPQKELEAIRLNNDINLKIEEIRQRLQKLGMDRPSVNTTEINKLKAYPKLRNYYPRPSLADVQYEERGDLVQNSFSGNEISEWNLDGMSEQVILDLTCQMIMAATTQRTKGCSDKSTALTIIQGFTGQLKGWWDNLCTENDRLTILNSVKNETNQEDAVSTLIYTIIQNFIGDPNVFKNRAANQLTNLYCQTMSDYRWYKDTFVSKVTLREDGFANFWKEKFIAGLPKLFSEKVRMNLERHYGQPIAYESLTYGQLYNIIVETGIQVCTNFKLQNNIRKESASSKKELGTFCYQYGVEPMRAPIARHKKKQKQERSYNRSYKQYRKSAYKRKRVSNQNQNPTAENKKREVKCWKCRKVGHYANKCKVIQKINKLEDETLKKNLLNILINSDNEETSSEELEESEDNLELEQIETLSTSSSSSKEEEDSYCLGTGICSCNDCKTISTLTKDQTSLLINIIDKLEESSLKDEFIRQLNDLIIKDKNSRKEISNINMKEIMNRFKPANHQVTVKDLQDEIKILKQEIQQLKTNDIILEYRMQELEGKELVKKQKGKEKVVYKKLKLMKKTKKILISIY</sequence>
<dbReference type="GO" id="GO:0008270">
    <property type="term" value="F:zinc ion binding"/>
    <property type="evidence" value="ECO:0007669"/>
    <property type="project" value="UniProtKB-KW"/>
</dbReference>
<gene>
    <name evidence="4" type="ORF">CR513_30242</name>
</gene>
<evidence type="ECO:0000313" key="4">
    <source>
        <dbReference type="EMBL" id="RDX88195.1"/>
    </source>
</evidence>
<organism evidence="4 5">
    <name type="scientific">Mucuna pruriens</name>
    <name type="common">Velvet bean</name>
    <name type="synonym">Dolichos pruriens</name>
    <dbReference type="NCBI Taxonomy" id="157652"/>
    <lineage>
        <taxon>Eukaryota</taxon>
        <taxon>Viridiplantae</taxon>
        <taxon>Streptophyta</taxon>
        <taxon>Embryophyta</taxon>
        <taxon>Tracheophyta</taxon>
        <taxon>Spermatophyta</taxon>
        <taxon>Magnoliopsida</taxon>
        <taxon>eudicotyledons</taxon>
        <taxon>Gunneridae</taxon>
        <taxon>Pentapetalae</taxon>
        <taxon>rosids</taxon>
        <taxon>fabids</taxon>
        <taxon>Fabales</taxon>
        <taxon>Fabaceae</taxon>
        <taxon>Papilionoideae</taxon>
        <taxon>50 kb inversion clade</taxon>
        <taxon>NPAAA clade</taxon>
        <taxon>indigoferoid/millettioid clade</taxon>
        <taxon>Phaseoleae</taxon>
        <taxon>Mucuna</taxon>
    </lineage>
</organism>
<dbReference type="PROSITE" id="PS50158">
    <property type="entry name" value="ZF_CCHC"/>
    <property type="match status" value="1"/>
</dbReference>
<reference evidence="4" key="1">
    <citation type="submission" date="2018-05" db="EMBL/GenBank/DDBJ databases">
        <title>Draft genome of Mucuna pruriens seed.</title>
        <authorList>
            <person name="Nnadi N.E."/>
            <person name="Vos R."/>
            <person name="Hasami M.H."/>
            <person name="Devisetty U.K."/>
            <person name="Aguiy J.C."/>
        </authorList>
    </citation>
    <scope>NUCLEOTIDE SEQUENCE [LARGE SCALE GENOMIC DNA]</scope>
    <source>
        <strain evidence="4">JCA_2017</strain>
    </source>
</reference>
<dbReference type="PANTHER" id="PTHR33054">
    <property type="entry name" value="CCHC-TYPE DOMAIN-CONTAINING PROTEIN"/>
    <property type="match status" value="1"/>
</dbReference>
<dbReference type="InterPro" id="IPR001878">
    <property type="entry name" value="Znf_CCHC"/>
</dbReference>
<dbReference type="Pfam" id="PF22909">
    <property type="entry name" value="Caulimovir_coat_dom"/>
    <property type="match status" value="1"/>
</dbReference>
<evidence type="ECO:0000259" key="3">
    <source>
        <dbReference type="PROSITE" id="PS50158"/>
    </source>
</evidence>
<dbReference type="EMBL" id="QJKJ01006020">
    <property type="protein sequence ID" value="RDX88195.1"/>
    <property type="molecule type" value="Genomic_DNA"/>
</dbReference>
<dbReference type="Proteomes" id="UP000257109">
    <property type="component" value="Unassembled WGS sequence"/>
</dbReference>